<evidence type="ECO:0000313" key="3">
    <source>
        <dbReference type="Proteomes" id="UP001589585"/>
    </source>
</evidence>
<feature type="transmembrane region" description="Helical" evidence="1">
    <location>
        <begin position="168"/>
        <end position="186"/>
    </location>
</feature>
<name>A0ABV5FB54_9FLAO</name>
<accession>A0ABV5FB54</accession>
<evidence type="ECO:0000313" key="2">
    <source>
        <dbReference type="EMBL" id="MFB9056599.1"/>
    </source>
</evidence>
<comment type="caution">
    <text evidence="2">The sequence shown here is derived from an EMBL/GenBank/DDBJ whole genome shotgun (WGS) entry which is preliminary data.</text>
</comment>
<protein>
    <submittedName>
        <fullName evidence="2">Uncharacterized protein</fullName>
    </submittedName>
</protein>
<keyword evidence="1" id="KW-1133">Transmembrane helix</keyword>
<organism evidence="2 3">
    <name type="scientific">Mariniflexile ostreae</name>
    <dbReference type="NCBI Taxonomy" id="1520892"/>
    <lineage>
        <taxon>Bacteria</taxon>
        <taxon>Pseudomonadati</taxon>
        <taxon>Bacteroidota</taxon>
        <taxon>Flavobacteriia</taxon>
        <taxon>Flavobacteriales</taxon>
        <taxon>Flavobacteriaceae</taxon>
        <taxon>Mariniflexile</taxon>
    </lineage>
</organism>
<keyword evidence="1" id="KW-0472">Membrane</keyword>
<proteinExistence type="predicted"/>
<dbReference type="Proteomes" id="UP001589585">
    <property type="component" value="Unassembled WGS sequence"/>
</dbReference>
<gene>
    <name evidence="2" type="ORF">ACFFU9_07545</name>
</gene>
<dbReference type="EMBL" id="JBHMFC010000022">
    <property type="protein sequence ID" value="MFB9056599.1"/>
    <property type="molecule type" value="Genomic_DNA"/>
</dbReference>
<keyword evidence="3" id="KW-1185">Reference proteome</keyword>
<reference evidence="2 3" key="1">
    <citation type="submission" date="2024-09" db="EMBL/GenBank/DDBJ databases">
        <authorList>
            <person name="Sun Q."/>
            <person name="Mori K."/>
        </authorList>
    </citation>
    <scope>NUCLEOTIDE SEQUENCE [LARGE SCALE GENOMIC DNA]</scope>
    <source>
        <strain evidence="2 3">CECT 8622</strain>
    </source>
</reference>
<feature type="transmembrane region" description="Helical" evidence="1">
    <location>
        <begin position="28"/>
        <end position="50"/>
    </location>
</feature>
<sequence>MENENKLLSIQFLISECQETIKYIETKATISITVIAGFIVAIFEKIDIIITNFNKYDTTTIILLSILGILIIISVSVLVSIINPIQNPSKSIQEVDEEVEMIKIYFPKNKYGNKILSIFKINNEKDSLNYSFSKFIKTLKSDEKTIINSFSFELFKLSFIRNIKKDRLAFLIKIIIVTSIIFFATYTKLTKSNEIIKQQNENVKVAIR</sequence>
<evidence type="ECO:0000256" key="1">
    <source>
        <dbReference type="SAM" id="Phobius"/>
    </source>
</evidence>
<feature type="transmembrane region" description="Helical" evidence="1">
    <location>
        <begin position="62"/>
        <end position="82"/>
    </location>
</feature>
<keyword evidence="1" id="KW-0812">Transmembrane</keyword>
<dbReference type="RefSeq" id="WP_379860788.1">
    <property type="nucleotide sequence ID" value="NZ_JBHMFC010000022.1"/>
</dbReference>